<keyword evidence="1" id="KW-0496">Mitochondrion</keyword>
<comment type="caution">
    <text evidence="1">The sequence shown here is derived from an EMBL/GenBank/DDBJ whole genome shotgun (WGS) entry which is preliminary data.</text>
</comment>
<geneLocation type="mitochondrion" evidence="1"/>
<sequence>MIDQLVGTFQEKLQLIRSYELVIIGPHFEEMHICTIGDVKFLRCVRAGNKKEISSSLATRNNRSILRTRGTRNHWINKSQFLKTTQHKYIFTAMD</sequence>
<protein>
    <submittedName>
        <fullName evidence="1">Uncharacterized protein</fullName>
    </submittedName>
</protein>
<organism evidence="1">
    <name type="scientific">Picea glauca</name>
    <name type="common">White spruce</name>
    <name type="synonym">Pinus glauca</name>
    <dbReference type="NCBI Taxonomy" id="3330"/>
    <lineage>
        <taxon>Eukaryota</taxon>
        <taxon>Viridiplantae</taxon>
        <taxon>Streptophyta</taxon>
        <taxon>Embryophyta</taxon>
        <taxon>Tracheophyta</taxon>
        <taxon>Spermatophyta</taxon>
        <taxon>Pinopsida</taxon>
        <taxon>Pinidae</taxon>
        <taxon>Conifers I</taxon>
        <taxon>Pinales</taxon>
        <taxon>Pinaceae</taxon>
        <taxon>Picea</taxon>
    </lineage>
</organism>
<evidence type="ECO:0000313" key="1">
    <source>
        <dbReference type="EMBL" id="KUM49428.1"/>
    </source>
</evidence>
<dbReference type="EMBL" id="LKAM01000003">
    <property type="protein sequence ID" value="KUM49428.1"/>
    <property type="molecule type" value="Genomic_DNA"/>
</dbReference>
<name>A0A124GNP0_PICGL</name>
<proteinExistence type="predicted"/>
<reference evidence="1" key="1">
    <citation type="journal article" date="2015" name="Genome Biol. Evol.">
        <title>Organellar Genomes of White Spruce (Picea glauca): Assembly and Annotation.</title>
        <authorList>
            <person name="Jackman S.D."/>
            <person name="Warren R.L."/>
            <person name="Gibb E.A."/>
            <person name="Vandervalk B.P."/>
            <person name="Mohamadi H."/>
            <person name="Chu J."/>
            <person name="Raymond A."/>
            <person name="Pleasance S."/>
            <person name="Coope R."/>
            <person name="Wildung M.R."/>
            <person name="Ritland C.E."/>
            <person name="Bousquet J."/>
            <person name="Jones S.J."/>
            <person name="Bohlmann J."/>
            <person name="Birol I."/>
        </authorList>
    </citation>
    <scope>NUCLEOTIDE SEQUENCE [LARGE SCALE GENOMIC DNA]</scope>
    <source>
        <tissue evidence="1">Flushing bud</tissue>
    </source>
</reference>
<accession>A0A124GNP0</accession>
<dbReference type="AlphaFoldDB" id="A0A124GNP0"/>
<gene>
    <name evidence="1" type="ORF">ABT39_MTgene3977</name>
</gene>